<name>A0AA35Q6M8_9HYPO</name>
<evidence type="ECO:0000256" key="6">
    <source>
        <dbReference type="SAM" id="Phobius"/>
    </source>
</evidence>
<keyword evidence="9" id="KW-1185">Reference proteome</keyword>
<feature type="transmembrane region" description="Helical" evidence="6">
    <location>
        <begin position="103"/>
        <end position="124"/>
    </location>
</feature>
<keyword evidence="3 6" id="KW-0812">Transmembrane</keyword>
<protein>
    <recommendedName>
        <fullName evidence="7">Ammonium transporter AmtB-like domain-containing protein</fullName>
    </recommendedName>
</protein>
<dbReference type="SUPFAM" id="SSF111352">
    <property type="entry name" value="Ammonium transporter"/>
    <property type="match status" value="1"/>
</dbReference>
<sequence length="331" mass="36452">MQLEYYRRRRSGIDICRTIANWEWNPSGWLYNLGVLDFASGFGALAWALMLGKRVDPYSESHNPKMPHFKGHNPFLVGLGTILIWFGWFAFNGASTANLSIRSIYVVMNTNLATSGGGVAWTLLDGIVGITPAAGFVTVYLACLVDALTSLGCFYTNRYKYLLRIDEGLDIWAIHGMDGVFVNILTGFFAADFVPALDGVTAENPGGLYGRNFKQMRYQLAAALTCAAWSFAINCLFLFVINKIPGCHIRESKEDELQGLDRKYFSDFDMEMYDAMGVSSSQGSAIIGVSGSSPAAQVAAPGDQPGEKRIKFVFDVDRSSNRKGMIEQQTV</sequence>
<accession>A0AA35Q6M8</accession>
<evidence type="ECO:0000313" key="9">
    <source>
        <dbReference type="Proteomes" id="UP001160390"/>
    </source>
</evidence>
<comment type="caution">
    <text evidence="8">The sequence shown here is derived from an EMBL/GenBank/DDBJ whole genome shotgun (WGS) entry which is preliminary data.</text>
</comment>
<dbReference type="InterPro" id="IPR029020">
    <property type="entry name" value="Ammonium/urea_transptr"/>
</dbReference>
<dbReference type="PANTHER" id="PTHR43029:SF15">
    <property type="entry name" value="AMMONIUM TRANSPORTER"/>
    <property type="match status" value="1"/>
</dbReference>
<dbReference type="Gene3D" id="1.10.3430.10">
    <property type="entry name" value="Ammonium transporter AmtB like domains"/>
    <property type="match status" value="1"/>
</dbReference>
<keyword evidence="4 6" id="KW-1133">Transmembrane helix</keyword>
<evidence type="ECO:0000256" key="3">
    <source>
        <dbReference type="ARBA" id="ARBA00022692"/>
    </source>
</evidence>
<organism evidence="8 9">
    <name type="scientific">Clonostachys chloroleuca</name>
    <dbReference type="NCBI Taxonomy" id="1926264"/>
    <lineage>
        <taxon>Eukaryota</taxon>
        <taxon>Fungi</taxon>
        <taxon>Dikarya</taxon>
        <taxon>Ascomycota</taxon>
        <taxon>Pezizomycotina</taxon>
        <taxon>Sordariomycetes</taxon>
        <taxon>Hypocreomycetidae</taxon>
        <taxon>Hypocreales</taxon>
        <taxon>Bionectriaceae</taxon>
        <taxon>Clonostachys</taxon>
    </lineage>
</organism>
<reference evidence="8" key="1">
    <citation type="submission" date="2023-01" db="EMBL/GenBank/DDBJ databases">
        <authorList>
            <person name="Piombo E."/>
        </authorList>
    </citation>
    <scope>NUCLEOTIDE SEQUENCE</scope>
</reference>
<dbReference type="InterPro" id="IPR024041">
    <property type="entry name" value="NH4_transpt_AmtB-like_dom"/>
</dbReference>
<dbReference type="GO" id="GO:0005886">
    <property type="term" value="C:plasma membrane"/>
    <property type="evidence" value="ECO:0007669"/>
    <property type="project" value="TreeGrafter"/>
</dbReference>
<dbReference type="InterPro" id="IPR001905">
    <property type="entry name" value="Ammonium_transpt"/>
</dbReference>
<feature type="transmembrane region" description="Helical" evidence="6">
    <location>
        <begin position="71"/>
        <end position="91"/>
    </location>
</feature>
<dbReference type="Proteomes" id="UP001160390">
    <property type="component" value="Unassembled WGS sequence"/>
</dbReference>
<comment type="similarity">
    <text evidence="2">Belongs to the ammonia transporter channel (TC 1.A.11.2) family.</text>
</comment>
<gene>
    <name evidence="8" type="ORF">CCHLO57077_00018801</name>
</gene>
<evidence type="ECO:0000256" key="4">
    <source>
        <dbReference type="ARBA" id="ARBA00022989"/>
    </source>
</evidence>
<dbReference type="PANTHER" id="PTHR43029">
    <property type="entry name" value="AMMONIUM TRANSPORTER MEP2"/>
    <property type="match status" value="1"/>
</dbReference>
<evidence type="ECO:0000256" key="5">
    <source>
        <dbReference type="ARBA" id="ARBA00023136"/>
    </source>
</evidence>
<evidence type="ECO:0000313" key="8">
    <source>
        <dbReference type="EMBL" id="CAI6095851.1"/>
    </source>
</evidence>
<dbReference type="EMBL" id="CABFNP030001267">
    <property type="protein sequence ID" value="CAI6095851.1"/>
    <property type="molecule type" value="Genomic_DNA"/>
</dbReference>
<dbReference type="AlphaFoldDB" id="A0AA35Q6M8"/>
<keyword evidence="5 6" id="KW-0472">Membrane</keyword>
<evidence type="ECO:0000259" key="7">
    <source>
        <dbReference type="Pfam" id="PF00909"/>
    </source>
</evidence>
<feature type="domain" description="Ammonium transporter AmtB-like" evidence="7">
    <location>
        <begin position="124"/>
        <end position="266"/>
    </location>
</feature>
<dbReference type="GO" id="GO:0008519">
    <property type="term" value="F:ammonium channel activity"/>
    <property type="evidence" value="ECO:0007669"/>
    <property type="project" value="InterPro"/>
</dbReference>
<dbReference type="Pfam" id="PF00909">
    <property type="entry name" value="Ammonium_transp"/>
    <property type="match status" value="1"/>
</dbReference>
<feature type="transmembrane region" description="Helical" evidence="6">
    <location>
        <begin position="130"/>
        <end position="155"/>
    </location>
</feature>
<proteinExistence type="inferred from homology"/>
<feature type="transmembrane region" description="Helical" evidence="6">
    <location>
        <begin position="220"/>
        <end position="241"/>
    </location>
</feature>
<evidence type="ECO:0000256" key="1">
    <source>
        <dbReference type="ARBA" id="ARBA00004141"/>
    </source>
</evidence>
<comment type="subcellular location">
    <subcellularLocation>
        <location evidence="1">Membrane</location>
        <topology evidence="1">Multi-pass membrane protein</topology>
    </subcellularLocation>
</comment>
<evidence type="ECO:0000256" key="2">
    <source>
        <dbReference type="ARBA" id="ARBA00005887"/>
    </source>
</evidence>
<feature type="transmembrane region" description="Helical" evidence="6">
    <location>
        <begin position="29"/>
        <end position="51"/>
    </location>
</feature>